<dbReference type="PANTHER" id="PTHR38092:SF6">
    <property type="entry name" value="C2 NT-TYPE DOMAIN-CONTAINING PROTEIN"/>
    <property type="match status" value="1"/>
</dbReference>
<dbReference type="AlphaFoldDB" id="A0A151ZCL2"/>
<protein>
    <submittedName>
        <fullName evidence="2">Putative transcriptional regulator</fullName>
    </submittedName>
</protein>
<name>A0A151ZCL2_TIELA</name>
<evidence type="ECO:0000313" key="2">
    <source>
        <dbReference type="EMBL" id="KYQ91614.1"/>
    </source>
</evidence>
<reference evidence="2 3" key="1">
    <citation type="submission" date="2015-12" db="EMBL/GenBank/DDBJ databases">
        <title>Dictyostelia acquired genes for synthesis and detection of signals that induce cell-type specialization by lateral gene transfer from prokaryotes.</title>
        <authorList>
            <person name="Gloeckner G."/>
            <person name="Schaap P."/>
        </authorList>
    </citation>
    <scope>NUCLEOTIDE SEQUENCE [LARGE SCALE GENOMIC DNA]</scope>
    <source>
        <strain evidence="2 3">TK</strain>
    </source>
</reference>
<gene>
    <name evidence="2" type="ORF">DLAC_07383</name>
</gene>
<dbReference type="InParanoid" id="A0A151ZCL2"/>
<feature type="region of interest" description="Disordered" evidence="1">
    <location>
        <begin position="23"/>
        <end position="48"/>
    </location>
</feature>
<dbReference type="FunCoup" id="A0A151ZCL2">
    <property type="interactions" value="149"/>
</dbReference>
<accession>A0A151ZCL2</accession>
<dbReference type="Proteomes" id="UP000076078">
    <property type="component" value="Unassembled WGS sequence"/>
</dbReference>
<organism evidence="2 3">
    <name type="scientific">Tieghemostelium lacteum</name>
    <name type="common">Slime mold</name>
    <name type="synonym">Dictyostelium lacteum</name>
    <dbReference type="NCBI Taxonomy" id="361077"/>
    <lineage>
        <taxon>Eukaryota</taxon>
        <taxon>Amoebozoa</taxon>
        <taxon>Evosea</taxon>
        <taxon>Eumycetozoa</taxon>
        <taxon>Dictyostelia</taxon>
        <taxon>Dictyosteliales</taxon>
        <taxon>Raperosteliaceae</taxon>
        <taxon>Tieghemostelium</taxon>
    </lineage>
</organism>
<dbReference type="PANTHER" id="PTHR38092">
    <property type="entry name" value="REGULATOR CUDA, PUTATIVE-RELATED"/>
    <property type="match status" value="1"/>
</dbReference>
<dbReference type="InterPro" id="IPR040430">
    <property type="entry name" value="CudA-like"/>
</dbReference>
<dbReference type="OMA" id="HQGNMFY"/>
<evidence type="ECO:0000256" key="1">
    <source>
        <dbReference type="SAM" id="MobiDB-lite"/>
    </source>
</evidence>
<evidence type="ECO:0000313" key="3">
    <source>
        <dbReference type="Proteomes" id="UP000076078"/>
    </source>
</evidence>
<keyword evidence="3" id="KW-1185">Reference proteome</keyword>
<dbReference type="OrthoDB" id="19587at2759"/>
<dbReference type="EMBL" id="LODT01000034">
    <property type="protein sequence ID" value="KYQ91614.1"/>
    <property type="molecule type" value="Genomic_DNA"/>
</dbReference>
<proteinExistence type="predicted"/>
<comment type="caution">
    <text evidence="2">The sequence shown here is derived from an EMBL/GenBank/DDBJ whole genome shotgun (WGS) entry which is preliminary data.</text>
</comment>
<feature type="compositionally biased region" description="Polar residues" evidence="1">
    <location>
        <begin position="24"/>
        <end position="38"/>
    </location>
</feature>
<feature type="region of interest" description="Disordered" evidence="1">
    <location>
        <begin position="318"/>
        <end position="338"/>
    </location>
</feature>
<sequence>MGSPMPLINISGGLPIVSKHHISGSGSNVKKSKFQISPPTDEETSPNMYTKKSKALNNANMSLVPCKVPQKINTYPVTPSSNMNTPIITNSHLNLNPNSTAYMINNTYSSILQVVEQESISTENVIINNRNASAHIVVKNTCFVVKIKSMDMNILNFSNNCLVKAALFYANEPLKEVSYIQTPPINYFGASTGQGEYFALDIKISILSSQHQGNMFYIMFYVSDPTKPTQQPYQVLSHPIRVVSKVDHIKKDGNGGCEKKQTFIDILTDRLTTLENIHMSQSNILSIMMKQRGLPFNDIVLTEFDDESIVQFTEGLQQKQIPKQQIPQPPPHNSNSKQTAERFLDSFNKVIKVYKKYKEDQIAIVDQNDQVNNNNNNILNSDPLLNELENQDQIEQQNKNSNSNSSVVPSSPKPMELAKFLDSLTESEKSILSDLLDSLTFNEPNLLKGQEENCQCDNCPHRKLFMEHIAYNNHASI</sequence>